<evidence type="ECO:0000256" key="1">
    <source>
        <dbReference type="SAM" id="MobiDB-lite"/>
    </source>
</evidence>
<accession>A0A182LSC0</accession>
<reference evidence="3" key="1">
    <citation type="submission" date="2013-09" db="EMBL/GenBank/DDBJ databases">
        <title>The Genome Sequence of Anopheles culicifacies species A.</title>
        <authorList>
            <consortium name="The Broad Institute Genomics Platform"/>
            <person name="Neafsey D.E."/>
            <person name="Besansky N."/>
            <person name="Howell P."/>
            <person name="Walton C."/>
            <person name="Young S.K."/>
            <person name="Zeng Q."/>
            <person name="Gargeya S."/>
            <person name="Fitzgerald M."/>
            <person name="Haas B."/>
            <person name="Abouelleil A."/>
            <person name="Allen A.W."/>
            <person name="Alvarado L."/>
            <person name="Arachchi H.M."/>
            <person name="Berlin A.M."/>
            <person name="Chapman S.B."/>
            <person name="Gainer-Dewar J."/>
            <person name="Goldberg J."/>
            <person name="Griggs A."/>
            <person name="Gujja S."/>
            <person name="Hansen M."/>
            <person name="Howarth C."/>
            <person name="Imamovic A."/>
            <person name="Ireland A."/>
            <person name="Larimer J."/>
            <person name="McCowan C."/>
            <person name="Murphy C."/>
            <person name="Pearson M."/>
            <person name="Poon T.W."/>
            <person name="Priest M."/>
            <person name="Roberts A."/>
            <person name="Saif S."/>
            <person name="Shea T."/>
            <person name="Sisk P."/>
            <person name="Sykes S."/>
            <person name="Wortman J."/>
            <person name="Nusbaum C."/>
            <person name="Birren B."/>
        </authorList>
    </citation>
    <scope>NUCLEOTIDE SEQUENCE [LARGE SCALE GENOMIC DNA]</scope>
    <source>
        <strain evidence="3">A-37</strain>
    </source>
</reference>
<dbReference type="EnsemblMetazoa" id="ACUA000753-RA">
    <property type="protein sequence ID" value="ACUA000753-PA"/>
    <property type="gene ID" value="ACUA000753"/>
</dbReference>
<sequence length="106" mass="11291">MWDRVCSQKLSFVTAMKSHCLQRNFLTCPCEFTLGLRMPSSSSLPSYDTSSQSEPGSSSLVGVSRGSLGDFGGVTSIGGVFSLSLRTGFETGTAPDRIEKELECPG</sequence>
<dbReference type="AlphaFoldDB" id="A0A182LSC0"/>
<reference evidence="2" key="2">
    <citation type="submission" date="2020-05" db="UniProtKB">
        <authorList>
            <consortium name="EnsemblMetazoa"/>
        </authorList>
    </citation>
    <scope>IDENTIFICATION</scope>
    <source>
        <strain evidence="2">A-37</strain>
    </source>
</reference>
<organism evidence="2 3">
    <name type="scientific">Anopheles culicifacies</name>
    <dbReference type="NCBI Taxonomy" id="139723"/>
    <lineage>
        <taxon>Eukaryota</taxon>
        <taxon>Metazoa</taxon>
        <taxon>Ecdysozoa</taxon>
        <taxon>Arthropoda</taxon>
        <taxon>Hexapoda</taxon>
        <taxon>Insecta</taxon>
        <taxon>Pterygota</taxon>
        <taxon>Neoptera</taxon>
        <taxon>Endopterygota</taxon>
        <taxon>Diptera</taxon>
        <taxon>Nematocera</taxon>
        <taxon>Culicoidea</taxon>
        <taxon>Culicidae</taxon>
        <taxon>Anophelinae</taxon>
        <taxon>Anopheles</taxon>
        <taxon>culicifacies species complex</taxon>
    </lineage>
</organism>
<proteinExistence type="predicted"/>
<evidence type="ECO:0000313" key="3">
    <source>
        <dbReference type="Proteomes" id="UP000075883"/>
    </source>
</evidence>
<dbReference type="EMBL" id="AXCM01004336">
    <property type="status" value="NOT_ANNOTATED_CDS"/>
    <property type="molecule type" value="Genomic_DNA"/>
</dbReference>
<protein>
    <submittedName>
        <fullName evidence="2">Uncharacterized protein</fullName>
    </submittedName>
</protein>
<dbReference type="VEuPathDB" id="VectorBase:ACUA000753"/>
<name>A0A182LSC0_9DIPT</name>
<evidence type="ECO:0000313" key="2">
    <source>
        <dbReference type="EnsemblMetazoa" id="ACUA000753-PA"/>
    </source>
</evidence>
<keyword evidence="3" id="KW-1185">Reference proteome</keyword>
<dbReference type="Proteomes" id="UP000075883">
    <property type="component" value="Unassembled WGS sequence"/>
</dbReference>
<feature type="region of interest" description="Disordered" evidence="1">
    <location>
        <begin position="40"/>
        <end position="61"/>
    </location>
</feature>